<gene>
    <name evidence="7" type="ORF">EYH02_01385</name>
</gene>
<proteinExistence type="inferred from homology"/>
<dbReference type="InterPro" id="IPR000515">
    <property type="entry name" value="MetI-like"/>
</dbReference>
<dbReference type="AlphaFoldDB" id="A0A832YS55"/>
<evidence type="ECO:0000313" key="8">
    <source>
        <dbReference type="Proteomes" id="UP000605805"/>
    </source>
</evidence>
<dbReference type="Proteomes" id="UP000605805">
    <property type="component" value="Unassembled WGS sequence"/>
</dbReference>
<evidence type="ECO:0000256" key="2">
    <source>
        <dbReference type="ARBA" id="ARBA00022692"/>
    </source>
</evidence>
<feature type="transmembrane region" description="Helical" evidence="5">
    <location>
        <begin position="190"/>
        <end position="211"/>
    </location>
</feature>
<protein>
    <submittedName>
        <fullName evidence="7">ABC transporter permease</fullName>
    </submittedName>
</protein>
<dbReference type="Pfam" id="PF00528">
    <property type="entry name" value="BPD_transp_1"/>
    <property type="match status" value="1"/>
</dbReference>
<keyword evidence="5" id="KW-0813">Transport</keyword>
<evidence type="ECO:0000256" key="3">
    <source>
        <dbReference type="ARBA" id="ARBA00022989"/>
    </source>
</evidence>
<keyword evidence="2 5" id="KW-0812">Transmembrane</keyword>
<dbReference type="Gene3D" id="1.10.3720.10">
    <property type="entry name" value="MetI-like"/>
    <property type="match status" value="1"/>
</dbReference>
<comment type="similarity">
    <text evidence="5">Belongs to the binding-protein-dependent transport system permease family.</text>
</comment>
<feature type="transmembrane region" description="Helical" evidence="5">
    <location>
        <begin position="255"/>
        <end position="281"/>
    </location>
</feature>
<dbReference type="GO" id="GO:0055085">
    <property type="term" value="P:transmembrane transport"/>
    <property type="evidence" value="ECO:0007669"/>
    <property type="project" value="InterPro"/>
</dbReference>
<feature type="transmembrane region" description="Helical" evidence="5">
    <location>
        <begin position="103"/>
        <end position="130"/>
    </location>
</feature>
<dbReference type="InterPro" id="IPR035906">
    <property type="entry name" value="MetI-like_sf"/>
</dbReference>
<feature type="domain" description="ABC transmembrane type-1" evidence="6">
    <location>
        <begin position="104"/>
        <end position="319"/>
    </location>
</feature>
<comment type="subcellular location">
    <subcellularLocation>
        <location evidence="5">Cell membrane</location>
        <topology evidence="5">Multi-pass membrane protein</topology>
    </subcellularLocation>
    <subcellularLocation>
        <location evidence="1">Membrane</location>
        <topology evidence="1">Multi-pass membrane protein</topology>
    </subcellularLocation>
</comment>
<feature type="transmembrane region" description="Helical" evidence="5">
    <location>
        <begin position="301"/>
        <end position="324"/>
    </location>
</feature>
<evidence type="ECO:0000259" key="6">
    <source>
        <dbReference type="PROSITE" id="PS50928"/>
    </source>
</evidence>
<feature type="transmembrane region" description="Helical" evidence="5">
    <location>
        <begin position="151"/>
        <end position="170"/>
    </location>
</feature>
<name>A0A832YS55_9CREN</name>
<keyword evidence="3 5" id="KW-1133">Transmembrane helix</keyword>
<dbReference type="PROSITE" id="PS50928">
    <property type="entry name" value="ABC_TM1"/>
    <property type="match status" value="1"/>
</dbReference>
<evidence type="ECO:0000256" key="1">
    <source>
        <dbReference type="ARBA" id="ARBA00004141"/>
    </source>
</evidence>
<evidence type="ECO:0000256" key="4">
    <source>
        <dbReference type="ARBA" id="ARBA00023136"/>
    </source>
</evidence>
<dbReference type="SUPFAM" id="SSF161098">
    <property type="entry name" value="MetI-like"/>
    <property type="match status" value="1"/>
</dbReference>
<dbReference type="PANTHER" id="PTHR43376">
    <property type="entry name" value="OLIGOPEPTIDE TRANSPORT SYSTEM PERMEASE PROTEIN"/>
    <property type="match status" value="1"/>
</dbReference>
<accession>A0A832YS55</accession>
<sequence length="337" mass="37705">MRWIVRRAIIAFLTVFTAMTLSFFVIKAMPGDPIDALAQAFVRQYYMSYEEAYRLALAAAPFVPKGPVWKQYVEYMTKFFRGDLGVSISFSTGKKVAEILADAIPWTVLVVATSLVISFLMGIVIGMVMAYKHGSKLDSSLIVAFSILRSIPEYIVAILLLWILAFQMGLFPTGGRYDYWALELLKKGDVLAFLGNVLWHAALPILTWIITHISGWALAMRGSTIGVLGEDFITYAKVRGLPSRRIVIKYVGKNAILPLFTSFMLSLGFMFGGSIFIEFIFSYQGVGWVLYQSITQRDWYLMLGAFNIIIIAVVLGALLADMLYGFLDPRIRRGGTT</sequence>
<organism evidence="7 8">
    <name type="scientific">Ignisphaera aggregans</name>
    <dbReference type="NCBI Taxonomy" id="334771"/>
    <lineage>
        <taxon>Archaea</taxon>
        <taxon>Thermoproteota</taxon>
        <taxon>Thermoprotei</taxon>
        <taxon>Desulfurococcales</taxon>
        <taxon>Desulfurococcaceae</taxon>
        <taxon>Ignisphaera</taxon>
    </lineage>
</organism>
<feature type="transmembrane region" description="Helical" evidence="5">
    <location>
        <begin position="7"/>
        <end position="26"/>
    </location>
</feature>
<comment type="caution">
    <text evidence="7">The sequence shown here is derived from an EMBL/GenBank/DDBJ whole genome shotgun (WGS) entry which is preliminary data.</text>
</comment>
<dbReference type="EMBL" id="DQTV01000031">
    <property type="protein sequence ID" value="HIP56715.1"/>
    <property type="molecule type" value="Genomic_DNA"/>
</dbReference>
<reference evidence="7" key="1">
    <citation type="journal article" date="2020" name="ISME J.">
        <title>Gammaproteobacteria mediating utilization of methyl-, sulfur- and petroleum organic compounds in deep ocean hydrothermal plumes.</title>
        <authorList>
            <person name="Zhou Z."/>
            <person name="Liu Y."/>
            <person name="Pan J."/>
            <person name="Cron B.R."/>
            <person name="Toner B.M."/>
            <person name="Anantharaman K."/>
            <person name="Breier J.A."/>
            <person name="Dick G.J."/>
            <person name="Li M."/>
        </authorList>
    </citation>
    <scope>NUCLEOTIDE SEQUENCE</scope>
    <source>
        <strain evidence="7">SZUA-1435</strain>
    </source>
</reference>
<dbReference type="PANTHER" id="PTHR43376:SF1">
    <property type="entry name" value="OLIGOPEPTIDE TRANSPORT SYSTEM PERMEASE PROTEIN"/>
    <property type="match status" value="1"/>
</dbReference>
<evidence type="ECO:0000313" key="7">
    <source>
        <dbReference type="EMBL" id="HIP56715.1"/>
    </source>
</evidence>
<dbReference type="GO" id="GO:0005886">
    <property type="term" value="C:plasma membrane"/>
    <property type="evidence" value="ECO:0007669"/>
    <property type="project" value="UniProtKB-SubCell"/>
</dbReference>
<keyword evidence="4 5" id="KW-0472">Membrane</keyword>
<evidence type="ECO:0000256" key="5">
    <source>
        <dbReference type="RuleBase" id="RU363032"/>
    </source>
</evidence>